<accession>A0A015K478</accession>
<dbReference type="PANTHER" id="PTHR47611:SF1">
    <property type="entry name" value="CCHC-TYPE DOMAIN-CONTAINING PROTEIN"/>
    <property type="match status" value="1"/>
</dbReference>
<evidence type="ECO:0000313" key="3">
    <source>
        <dbReference type="Proteomes" id="UP000022910"/>
    </source>
</evidence>
<dbReference type="OMA" id="TIRAYMC"/>
<protein>
    <recommendedName>
        <fullName evidence="1">HAT C-terminal dimerisation domain-containing protein</fullName>
    </recommendedName>
</protein>
<organism evidence="2 3">
    <name type="scientific">Rhizophagus irregularis (strain DAOM 197198w)</name>
    <name type="common">Glomus intraradices</name>
    <dbReference type="NCBI Taxonomy" id="1432141"/>
    <lineage>
        <taxon>Eukaryota</taxon>
        <taxon>Fungi</taxon>
        <taxon>Fungi incertae sedis</taxon>
        <taxon>Mucoromycota</taxon>
        <taxon>Glomeromycotina</taxon>
        <taxon>Glomeromycetes</taxon>
        <taxon>Glomerales</taxon>
        <taxon>Glomeraceae</taxon>
        <taxon>Rhizophagus</taxon>
    </lineage>
</organism>
<comment type="caution">
    <text evidence="2">The sequence shown here is derived from an EMBL/GenBank/DDBJ whole genome shotgun (WGS) entry which is preliminary data.</text>
</comment>
<dbReference type="AlphaFoldDB" id="A0A015K478"/>
<dbReference type="SUPFAM" id="SSF53098">
    <property type="entry name" value="Ribonuclease H-like"/>
    <property type="match status" value="1"/>
</dbReference>
<dbReference type="STRING" id="1432141.A0A015K478"/>
<dbReference type="Pfam" id="PF05699">
    <property type="entry name" value="Dimer_Tnp_hAT"/>
    <property type="match status" value="1"/>
</dbReference>
<dbReference type="Proteomes" id="UP000022910">
    <property type="component" value="Unassembled WGS sequence"/>
</dbReference>
<dbReference type="GO" id="GO:0046983">
    <property type="term" value="F:protein dimerization activity"/>
    <property type="evidence" value="ECO:0007669"/>
    <property type="project" value="InterPro"/>
</dbReference>
<dbReference type="HOGENOM" id="CLU_009123_17_3_1"/>
<dbReference type="InterPro" id="IPR012337">
    <property type="entry name" value="RNaseH-like_sf"/>
</dbReference>
<dbReference type="OrthoDB" id="2381924at2759"/>
<proteinExistence type="predicted"/>
<name>A0A015K478_RHIIW</name>
<sequence length="68" mass="7771">MVEGTLNEPQYPHLAVMARDYLTIPVTSVPVKRAFSGRIDLVTQKRCSLSAETIRAYMCLKSWWKAEL</sequence>
<reference evidence="2 3" key="1">
    <citation type="submission" date="2014-02" db="EMBL/GenBank/DDBJ databases">
        <title>Single nucleus genome sequencing reveals high similarity among nuclei of an endomycorrhizal fungus.</title>
        <authorList>
            <person name="Lin K."/>
            <person name="Geurts R."/>
            <person name="Zhang Z."/>
            <person name="Limpens E."/>
            <person name="Saunders D.G."/>
            <person name="Mu D."/>
            <person name="Pang E."/>
            <person name="Cao H."/>
            <person name="Cha H."/>
            <person name="Lin T."/>
            <person name="Zhou Q."/>
            <person name="Shang Y."/>
            <person name="Li Y."/>
            <person name="Ivanov S."/>
            <person name="Sharma T."/>
            <person name="Velzen R.V."/>
            <person name="Ruijter N.D."/>
            <person name="Aanen D.K."/>
            <person name="Win J."/>
            <person name="Kamoun S."/>
            <person name="Bisseling T."/>
            <person name="Huang S."/>
        </authorList>
    </citation>
    <scope>NUCLEOTIDE SEQUENCE [LARGE SCALE GENOMIC DNA]</scope>
    <source>
        <strain evidence="3">DAOM197198w</strain>
    </source>
</reference>
<dbReference type="PANTHER" id="PTHR47611">
    <property type="entry name" value="HAT DIMERISATION DOMAIN, C-TERMINAL"/>
    <property type="match status" value="1"/>
</dbReference>
<feature type="domain" description="HAT C-terminal dimerisation" evidence="1">
    <location>
        <begin position="7"/>
        <end position="63"/>
    </location>
</feature>
<dbReference type="InterPro" id="IPR008906">
    <property type="entry name" value="HATC_C_dom"/>
</dbReference>
<evidence type="ECO:0000313" key="2">
    <source>
        <dbReference type="EMBL" id="EXX62244.1"/>
    </source>
</evidence>
<gene>
    <name evidence="2" type="ORF">RirG_163590</name>
</gene>
<evidence type="ECO:0000259" key="1">
    <source>
        <dbReference type="Pfam" id="PF05699"/>
    </source>
</evidence>
<keyword evidence="3" id="KW-1185">Reference proteome</keyword>
<dbReference type="EMBL" id="JEMT01024794">
    <property type="protein sequence ID" value="EXX62244.1"/>
    <property type="molecule type" value="Genomic_DNA"/>
</dbReference>